<evidence type="ECO:0000256" key="5">
    <source>
        <dbReference type="ARBA" id="ARBA00022741"/>
    </source>
</evidence>
<reference evidence="10" key="1">
    <citation type="journal article" date="2020" name="Fungal Divers.">
        <title>Resolving the Mortierellaceae phylogeny through synthesis of multi-gene phylogenetics and phylogenomics.</title>
        <authorList>
            <person name="Vandepol N."/>
            <person name="Liber J."/>
            <person name="Desiro A."/>
            <person name="Na H."/>
            <person name="Kennedy M."/>
            <person name="Barry K."/>
            <person name="Grigoriev I.V."/>
            <person name="Miller A.N."/>
            <person name="O'Donnell K."/>
            <person name="Stajich J.E."/>
            <person name="Bonito G."/>
        </authorList>
    </citation>
    <scope>NUCLEOTIDE SEQUENCE</scope>
    <source>
        <strain evidence="10">KOD1015</strain>
    </source>
</reference>
<feature type="compositionally biased region" description="Basic and acidic residues" evidence="8">
    <location>
        <begin position="536"/>
        <end position="550"/>
    </location>
</feature>
<evidence type="ECO:0000256" key="1">
    <source>
        <dbReference type="ARBA" id="ARBA00011003"/>
    </source>
</evidence>
<feature type="domain" description="Clp1 P-loop" evidence="9">
    <location>
        <begin position="331"/>
        <end position="385"/>
    </location>
</feature>
<evidence type="ECO:0000256" key="6">
    <source>
        <dbReference type="ARBA" id="ARBA00022777"/>
    </source>
</evidence>
<comment type="similarity">
    <text evidence="1">Belongs to the Clp1 family. NOL9/GRC3 subfamily.</text>
</comment>
<keyword evidence="11" id="KW-1185">Reference proteome</keyword>
<feature type="compositionally biased region" description="Low complexity" evidence="8">
    <location>
        <begin position="20"/>
        <end position="40"/>
    </location>
</feature>
<keyword evidence="7" id="KW-0067">ATP-binding</keyword>
<feature type="compositionally biased region" description="Low complexity" evidence="8">
    <location>
        <begin position="681"/>
        <end position="695"/>
    </location>
</feature>
<feature type="compositionally biased region" description="Acidic residues" evidence="8">
    <location>
        <begin position="79"/>
        <end position="97"/>
    </location>
</feature>
<protein>
    <recommendedName>
        <fullName evidence="3">Polynucleotide 5'-hydroxyl-kinase GRC3</fullName>
    </recommendedName>
    <alternativeName>
        <fullName evidence="2">Polynucleotide 5'-hydroxyl-kinase grc3</fullName>
    </alternativeName>
</protein>
<evidence type="ECO:0000256" key="8">
    <source>
        <dbReference type="SAM" id="MobiDB-lite"/>
    </source>
</evidence>
<dbReference type="GO" id="GO:0005634">
    <property type="term" value="C:nucleus"/>
    <property type="evidence" value="ECO:0007669"/>
    <property type="project" value="TreeGrafter"/>
</dbReference>
<feature type="region of interest" description="Disordered" evidence="8">
    <location>
        <begin position="1"/>
        <end position="46"/>
    </location>
</feature>
<proteinExistence type="inferred from homology"/>
<comment type="caution">
    <text evidence="10">The sequence shown here is derived from an EMBL/GenBank/DDBJ whole genome shotgun (WGS) entry which is preliminary data.</text>
</comment>
<dbReference type="InterPro" id="IPR027417">
    <property type="entry name" value="P-loop_NTPase"/>
</dbReference>
<feature type="region of interest" description="Disordered" evidence="8">
    <location>
        <begin position="521"/>
        <end position="550"/>
    </location>
</feature>
<evidence type="ECO:0000256" key="3">
    <source>
        <dbReference type="ARBA" id="ARBA00019824"/>
    </source>
</evidence>
<keyword evidence="6" id="KW-0418">Kinase</keyword>
<evidence type="ECO:0000256" key="4">
    <source>
        <dbReference type="ARBA" id="ARBA00022679"/>
    </source>
</evidence>
<dbReference type="OrthoDB" id="2405412at2759"/>
<dbReference type="Proteomes" id="UP000780801">
    <property type="component" value="Unassembled WGS sequence"/>
</dbReference>
<dbReference type="Gene3D" id="3.40.50.300">
    <property type="entry name" value="P-loop containing nucleotide triphosphate hydrolases"/>
    <property type="match status" value="1"/>
</dbReference>
<keyword evidence="5" id="KW-0547">Nucleotide-binding</keyword>
<dbReference type="InterPro" id="IPR032319">
    <property type="entry name" value="CLP1_P"/>
</dbReference>
<evidence type="ECO:0000259" key="9">
    <source>
        <dbReference type="Pfam" id="PF16575"/>
    </source>
</evidence>
<dbReference type="GO" id="GO:0005524">
    <property type="term" value="F:ATP binding"/>
    <property type="evidence" value="ECO:0007669"/>
    <property type="project" value="UniProtKB-KW"/>
</dbReference>
<evidence type="ECO:0000256" key="7">
    <source>
        <dbReference type="ARBA" id="ARBA00022840"/>
    </source>
</evidence>
<feature type="region of interest" description="Disordered" evidence="8">
    <location>
        <begin position="672"/>
        <end position="698"/>
    </location>
</feature>
<organism evidence="10 11">
    <name type="scientific">Lunasporangiospora selenospora</name>
    <dbReference type="NCBI Taxonomy" id="979761"/>
    <lineage>
        <taxon>Eukaryota</taxon>
        <taxon>Fungi</taxon>
        <taxon>Fungi incertae sedis</taxon>
        <taxon>Mucoromycota</taxon>
        <taxon>Mortierellomycotina</taxon>
        <taxon>Mortierellomycetes</taxon>
        <taxon>Mortierellales</taxon>
        <taxon>Mortierellaceae</taxon>
        <taxon>Lunasporangiospora</taxon>
    </lineage>
</organism>
<dbReference type="AlphaFoldDB" id="A0A9P6G2S9"/>
<keyword evidence="4" id="KW-0808">Transferase</keyword>
<evidence type="ECO:0000256" key="2">
    <source>
        <dbReference type="ARBA" id="ARBA00018706"/>
    </source>
</evidence>
<dbReference type="GO" id="GO:0000448">
    <property type="term" value="P:cleavage in ITS2 between 5.8S rRNA and LSU-rRNA of tricistronic rRNA transcript (SSU-rRNA, 5.8S rRNA, LSU-rRNA)"/>
    <property type="evidence" value="ECO:0007669"/>
    <property type="project" value="TreeGrafter"/>
</dbReference>
<evidence type="ECO:0000313" key="11">
    <source>
        <dbReference type="Proteomes" id="UP000780801"/>
    </source>
</evidence>
<dbReference type="GO" id="GO:0051731">
    <property type="term" value="F:polynucleotide 5'-hydroxyl-kinase activity"/>
    <property type="evidence" value="ECO:0007669"/>
    <property type="project" value="InterPro"/>
</dbReference>
<sequence length="723" mass="78819">MSPKTKKQKTAGSPPAIAVSPTQSLPSLLPAPLPIAASMPLPSPTPLSAVAARRQKLLEAAAATLASALATNTAASPENDPEEHADVDDLGGDDDEKESLKSKESGDTSEDSQSSDSDSSSEEEDGRPVGVPRSKGAATSNHGIRRERKSLLGAGLSEFMATEKFDSVIALRSANNCGIIGVEKVVPLFKGIFTLKNVGRPRAQEIDESDVRARFETCCQGFYPIMEPTENIAALKTSKNWNDAIQVLLNATEDENALGVPFTHLRQPYRAFFAGNSTPRDDPDYYMDCIRELVRTYYSEIVRAPEWRKHDSTNGDEDFDDYQSDDDDDENFIPLIINTQGWIKGMGYDLLMQLLDYTAPSHIFGLYSPSSSDLNLPPQFFTVVNAQTQMDTTPDMLDSRSSLRRPVFSYVSAAIIEDSNRLSPFTKYHPADHRALSLVSYFYLKQEDNPITTSTSLANEVRKNKMDLVWDFGHALVVRRPWCWDWTHAKGIWVLFEQVPPSQILYALNGSLVALIGDKEQSPKHENASGRRHGDHSKEGPPEGASEDDKRAIGAVKGSEETTKNAPPNYFPLGQFPPPPPKHTNCYGLAIIRSIEPSTRTFHLLTPIRQQLLEKCNGVVKGALHMPLHTSLDHNDEQNYENGVAGVPWKRVPYLHYEGALGSIVQGGGAGIGTGGGTGGQSPAAGSGSSSPRLGFAPPVKIIGADAKSTRKNLGRKRLQAVG</sequence>
<dbReference type="Pfam" id="PF16575">
    <property type="entry name" value="CLP1_P"/>
    <property type="match status" value="1"/>
</dbReference>
<feature type="region of interest" description="Disordered" evidence="8">
    <location>
        <begin position="69"/>
        <end position="146"/>
    </location>
</feature>
<gene>
    <name evidence="10" type="primary">GRC3</name>
    <name evidence="10" type="ORF">BGW38_006552</name>
</gene>
<dbReference type="InterPro" id="IPR045116">
    <property type="entry name" value="Clp1/Grc3"/>
</dbReference>
<name>A0A9P6G2S9_9FUNG</name>
<accession>A0A9P6G2S9</accession>
<dbReference type="EMBL" id="JAABOA010000042">
    <property type="protein sequence ID" value="KAF9586350.1"/>
    <property type="molecule type" value="Genomic_DNA"/>
</dbReference>
<evidence type="ECO:0000313" key="10">
    <source>
        <dbReference type="EMBL" id="KAF9586350.1"/>
    </source>
</evidence>
<dbReference type="PANTHER" id="PTHR12755">
    <property type="entry name" value="CLEAVAGE/POLYADENYLATION FACTOR IA SUBUNIT CLP1P"/>
    <property type="match status" value="1"/>
</dbReference>
<dbReference type="PANTHER" id="PTHR12755:SF3">
    <property type="entry name" value="POLYNUCLEOTIDE 5'-HYDROXYL-KINASE NOL9"/>
    <property type="match status" value="1"/>
</dbReference>